<proteinExistence type="predicted"/>
<dbReference type="PANTHER" id="PTHR12143">
    <property type="entry name" value="PEPTIDE N-GLYCANASE PNGASE -RELATED"/>
    <property type="match status" value="1"/>
</dbReference>
<dbReference type="Pfam" id="PF17678">
    <property type="entry name" value="Glyco_hydro_92N"/>
    <property type="match status" value="1"/>
</dbReference>
<evidence type="ECO:0000313" key="8">
    <source>
        <dbReference type="Proteomes" id="UP000027616"/>
    </source>
</evidence>
<dbReference type="GO" id="GO:0005829">
    <property type="term" value="C:cytosol"/>
    <property type="evidence" value="ECO:0007669"/>
    <property type="project" value="TreeGrafter"/>
</dbReference>
<dbReference type="Proteomes" id="UP000027616">
    <property type="component" value="Chromosome I"/>
</dbReference>
<sequence>MKSKNFYLLILAILLLAGCKSQKQETSKDYTIYVDPLIGSGYHGHVFVGANVPFGMVQVGATNISKGWDWCSGYHESDSTIIGFAQTHLSGTGIGELGDILFMPTVGTPSVDKNEYLSTYKPGNQTAEAGYYRVLLDNGVDVELTATARVGYHRYKFPVGKQANVILDLCEGIGWDAPAKTYVKQLNDTRIEGYRFSKGWAEDDRIYFVAEFSEPILNMEVIEGEYTSSNGKYSVPVDRAIIGFSEGTTLEMKVAVSYTSIENAAKNLAGELPGWDFAATRTEAKRLWNKELAKFDAQSSDPAVMRTFYTALYHTMISPILFMDITGDYRGADGKTYKAEGFIPYSIFSLWDTYRTQQPLSTIIHTDKVNDFINSFLAIYEQQGKLPMWHLVGNETNCMVGYSAVPVIADAYLKGFRGFDAQKALEAMKATANTGEFGLNYLKELGYIPCDKEVESVAKALEYAIADNSIAKMARAMGKEEDYKEYAKRAKYYQRYFDKSVEFMRGVTSSGKFNPNFNPFHSIHREDDYTEGNAWQYTWLVPHDVAGLVELFGSEERFVNKLDSLFTVPSELNEGASADITGLIGQYAHGNEPSHATLYLYPYVGQQWKTAEKVHQVFTEFYKDTPDGIIGNEDCGQMSAWYIMSAMGFYPVDPAGGNYVFGTPLMESLTINLENGKKFEVTAQNLSRDNFYIQSVELNGKPYTKSYITHNDIMSGGKLKYVMGSAPNREFGASVESRP</sequence>
<dbReference type="Pfam" id="PF07971">
    <property type="entry name" value="Glyco_hydro_92"/>
    <property type="match status" value="1"/>
</dbReference>
<dbReference type="InterPro" id="IPR041371">
    <property type="entry name" value="GH92_N"/>
</dbReference>
<dbReference type="OrthoDB" id="9762711at2"/>
<dbReference type="GO" id="GO:0006516">
    <property type="term" value="P:glycoprotein catabolic process"/>
    <property type="evidence" value="ECO:0007669"/>
    <property type="project" value="TreeGrafter"/>
</dbReference>
<dbReference type="InterPro" id="IPR050883">
    <property type="entry name" value="PNGase"/>
</dbReference>
<dbReference type="Gene3D" id="2.70.98.10">
    <property type="match status" value="1"/>
</dbReference>
<dbReference type="GO" id="GO:0005975">
    <property type="term" value="P:carbohydrate metabolic process"/>
    <property type="evidence" value="ECO:0007669"/>
    <property type="project" value="InterPro"/>
</dbReference>
<dbReference type="HOGENOM" id="CLU_003690_2_2_10"/>
<gene>
    <name evidence="7" type="ORF">BN938_1110</name>
</gene>
<dbReference type="PROSITE" id="PS51257">
    <property type="entry name" value="PROKAR_LIPOPROTEIN"/>
    <property type="match status" value="1"/>
</dbReference>
<dbReference type="Gene3D" id="1.20.1050.60">
    <property type="entry name" value="alpha-1,2-mannosidase"/>
    <property type="match status" value="1"/>
</dbReference>
<dbReference type="GO" id="GO:0030246">
    <property type="term" value="F:carbohydrate binding"/>
    <property type="evidence" value="ECO:0007669"/>
    <property type="project" value="InterPro"/>
</dbReference>
<dbReference type="FunFam" id="1.20.1050.60:FF:000001">
    <property type="entry name" value="Putative alpha-1,2-mannosidase"/>
    <property type="match status" value="1"/>
</dbReference>
<protein>
    <submittedName>
        <fullName evidence="7">Alpha-1,2-mannosidase</fullName>
    </submittedName>
</protein>
<accession>A0A060R7I1</accession>
<evidence type="ECO:0000313" key="7">
    <source>
        <dbReference type="EMBL" id="CDN31205.1"/>
    </source>
</evidence>
<reference evidence="7 8" key="1">
    <citation type="journal article" date="2015" name="Genome Announc.">
        <title>Complete Genome Sequence of the Novel Leech Symbiont Mucinivorans hirudinis M3T.</title>
        <authorList>
            <person name="Nelson M.C."/>
            <person name="Bomar L."/>
            <person name="Graf J."/>
        </authorList>
    </citation>
    <scope>NUCLEOTIDE SEQUENCE [LARGE SCALE GENOMIC DNA]</scope>
    <source>
        <strain evidence="8">M3</strain>
    </source>
</reference>
<dbReference type="KEGG" id="rbc:BN938_1110"/>
<dbReference type="FunFam" id="3.30.2080.10:FF:000001">
    <property type="entry name" value="Alpha-1,2-mannosidase subfamily"/>
    <property type="match status" value="1"/>
</dbReference>
<dbReference type="AlphaFoldDB" id="A0A060R7I1"/>
<comment type="subunit">
    <text evidence="2">Monomer.</text>
</comment>
<dbReference type="PATRIC" id="fig|1433126.3.peg.1104"/>
<evidence type="ECO:0000256" key="2">
    <source>
        <dbReference type="ARBA" id="ARBA00011245"/>
    </source>
</evidence>
<feature type="domain" description="Glycosyl hydrolase family 92 N-terminal" evidence="6">
    <location>
        <begin position="33"/>
        <end position="257"/>
    </location>
</feature>
<organism evidence="7 8">
    <name type="scientific">Mucinivorans hirudinis</name>
    <dbReference type="NCBI Taxonomy" id="1433126"/>
    <lineage>
        <taxon>Bacteria</taxon>
        <taxon>Pseudomonadati</taxon>
        <taxon>Bacteroidota</taxon>
        <taxon>Bacteroidia</taxon>
        <taxon>Bacteroidales</taxon>
        <taxon>Rikenellaceae</taxon>
        <taxon>Mucinivorans</taxon>
    </lineage>
</organism>
<dbReference type="eggNOG" id="COG3537">
    <property type="taxonomic scope" value="Bacteria"/>
</dbReference>
<dbReference type="InterPro" id="IPR005887">
    <property type="entry name" value="GH92_a_mannosidase_put"/>
</dbReference>
<feature type="signal peptide" evidence="4">
    <location>
        <begin position="1"/>
        <end position="23"/>
    </location>
</feature>
<keyword evidence="3" id="KW-0106">Calcium</keyword>
<keyword evidence="4" id="KW-0732">Signal</keyword>
<dbReference type="InterPro" id="IPR008928">
    <property type="entry name" value="6-hairpin_glycosidase_sf"/>
</dbReference>
<dbReference type="InterPro" id="IPR014718">
    <property type="entry name" value="GH-type_carb-bd"/>
</dbReference>
<dbReference type="SUPFAM" id="SSF48208">
    <property type="entry name" value="Six-hairpin glycosidases"/>
    <property type="match status" value="1"/>
</dbReference>
<name>A0A060R7I1_9BACT</name>
<dbReference type="STRING" id="1433126.BN938_1110"/>
<dbReference type="EMBL" id="HG934468">
    <property type="protein sequence ID" value="CDN31205.1"/>
    <property type="molecule type" value="Genomic_DNA"/>
</dbReference>
<feature type="domain" description="Glycosyl hydrolase family 92" evidence="5">
    <location>
        <begin position="263"/>
        <end position="725"/>
    </location>
</feature>
<dbReference type="Gene3D" id="1.20.1610.10">
    <property type="entry name" value="alpha-1,2-mannosidases domains"/>
    <property type="match status" value="1"/>
</dbReference>
<feature type="chain" id="PRO_5001585714" evidence="4">
    <location>
        <begin position="24"/>
        <end position="739"/>
    </location>
</feature>
<dbReference type="InterPro" id="IPR012939">
    <property type="entry name" value="Glyco_hydro_92"/>
</dbReference>
<comment type="cofactor">
    <cofactor evidence="1">
        <name>Ca(2+)</name>
        <dbReference type="ChEBI" id="CHEBI:29108"/>
    </cofactor>
</comment>
<evidence type="ECO:0000259" key="5">
    <source>
        <dbReference type="Pfam" id="PF07971"/>
    </source>
</evidence>
<evidence type="ECO:0000259" key="6">
    <source>
        <dbReference type="Pfam" id="PF17678"/>
    </source>
</evidence>
<evidence type="ECO:0000256" key="1">
    <source>
        <dbReference type="ARBA" id="ARBA00001913"/>
    </source>
</evidence>
<dbReference type="GO" id="GO:0000224">
    <property type="term" value="F:peptide-N4-(N-acetyl-beta-glucosaminyl)asparagine amidase activity"/>
    <property type="evidence" value="ECO:0007669"/>
    <property type="project" value="TreeGrafter"/>
</dbReference>
<dbReference type="Gene3D" id="3.30.2080.10">
    <property type="entry name" value="GH92 mannosidase domain"/>
    <property type="match status" value="1"/>
</dbReference>
<dbReference type="NCBIfam" id="TIGR01180">
    <property type="entry name" value="aman2_put"/>
    <property type="match status" value="1"/>
</dbReference>
<evidence type="ECO:0000256" key="4">
    <source>
        <dbReference type="SAM" id="SignalP"/>
    </source>
</evidence>
<evidence type="ECO:0000256" key="3">
    <source>
        <dbReference type="ARBA" id="ARBA00022837"/>
    </source>
</evidence>
<dbReference type="PANTHER" id="PTHR12143:SF39">
    <property type="entry name" value="SECRETED PROTEIN"/>
    <property type="match status" value="1"/>
</dbReference>
<keyword evidence="8" id="KW-1185">Reference proteome</keyword>